<comment type="caution">
    <text evidence="5">The sequence shown here is derived from an EMBL/GenBank/DDBJ whole genome shotgun (WGS) entry which is preliminary data.</text>
</comment>
<reference evidence="5" key="2">
    <citation type="journal article" date="2018" name="BMC Genomics">
        <title>Whole genome sequencing and function prediction of 133 gut anaerobes isolated from chicken caecum in pure cultures.</title>
        <authorList>
            <person name="Medvecky M."/>
            <person name="Cejkova D."/>
            <person name="Polansky O."/>
            <person name="Karasova D."/>
            <person name="Kubasova T."/>
            <person name="Cizek A."/>
            <person name="Rychlik I."/>
        </authorList>
    </citation>
    <scope>NUCLEOTIDE SEQUENCE</scope>
    <source>
        <strain evidence="5">An109</strain>
    </source>
</reference>
<dbReference type="PANTHER" id="PTHR22901">
    <property type="entry name" value="SIALATE O-ACETYLESTERASE"/>
    <property type="match status" value="1"/>
</dbReference>
<reference evidence="4" key="3">
    <citation type="submission" date="2023-08" db="EMBL/GenBank/DDBJ databases">
        <title>Mucin Metabolism Genes Underlie the Key Renovations of Bacteroides xylanisolvens Genomes in Captive Great Apes.</title>
        <authorList>
            <person name="Nishida A.H."/>
        </authorList>
    </citation>
    <scope>NUCLEOTIDE SEQUENCE</scope>
    <source>
        <strain evidence="4">P13.H9</strain>
    </source>
</reference>
<dbReference type="GO" id="GO:0001681">
    <property type="term" value="F:sialate O-acetylesterase activity"/>
    <property type="evidence" value="ECO:0007669"/>
    <property type="project" value="InterPro"/>
</dbReference>
<feature type="domain" description="Sialate O-acetylesterase" evidence="3">
    <location>
        <begin position="104"/>
        <end position="356"/>
    </location>
</feature>
<dbReference type="GO" id="GO:0005975">
    <property type="term" value="P:carbohydrate metabolic process"/>
    <property type="evidence" value="ECO:0007669"/>
    <property type="project" value="TreeGrafter"/>
</dbReference>
<dbReference type="Proteomes" id="UP001198461">
    <property type="component" value="Unassembled WGS sequence"/>
</dbReference>
<dbReference type="PANTHER" id="PTHR22901:SF0">
    <property type="entry name" value="SIALATE O-ACETYLESTERASE"/>
    <property type="match status" value="1"/>
</dbReference>
<evidence type="ECO:0000256" key="2">
    <source>
        <dbReference type="SAM" id="SignalP"/>
    </source>
</evidence>
<dbReference type="InterPro" id="IPR036514">
    <property type="entry name" value="SGNH_hydro_sf"/>
</dbReference>
<dbReference type="RefSeq" id="WP_008025167.1">
    <property type="nucleotide sequence ID" value="NZ_JAIWWH010000018.1"/>
</dbReference>
<dbReference type="EMBL" id="NFLW01000025">
    <property type="protein sequence ID" value="OUQ66830.1"/>
    <property type="molecule type" value="Genomic_DNA"/>
</dbReference>
<feature type="chain" id="PRO_5011006145" evidence="2">
    <location>
        <begin position="20"/>
        <end position="475"/>
    </location>
</feature>
<dbReference type="SUPFAM" id="SSF52266">
    <property type="entry name" value="SGNH hydrolase"/>
    <property type="match status" value="1"/>
</dbReference>
<evidence type="ECO:0000256" key="1">
    <source>
        <dbReference type="ARBA" id="ARBA00022801"/>
    </source>
</evidence>
<evidence type="ECO:0000313" key="5">
    <source>
        <dbReference type="EMBL" id="OUQ66830.1"/>
    </source>
</evidence>
<organism evidence="5 6">
    <name type="scientific">Bacteroides xylanisolvens</name>
    <dbReference type="NCBI Taxonomy" id="371601"/>
    <lineage>
        <taxon>Bacteria</taxon>
        <taxon>Pseudomonadati</taxon>
        <taxon>Bacteroidota</taxon>
        <taxon>Bacteroidia</taxon>
        <taxon>Bacteroidales</taxon>
        <taxon>Bacteroidaceae</taxon>
        <taxon>Bacteroides</taxon>
    </lineage>
</organism>
<dbReference type="InterPro" id="IPR005181">
    <property type="entry name" value="SASA"/>
</dbReference>
<protein>
    <submittedName>
        <fullName evidence="5">Sialate O-acetylesterase</fullName>
    </submittedName>
</protein>
<dbReference type="InterPro" id="IPR039329">
    <property type="entry name" value="SIAE"/>
</dbReference>
<dbReference type="Proteomes" id="UP000196036">
    <property type="component" value="Unassembled WGS sequence"/>
</dbReference>
<keyword evidence="2" id="KW-0732">Signal</keyword>
<feature type="signal peptide" evidence="2">
    <location>
        <begin position="1"/>
        <end position="19"/>
    </location>
</feature>
<proteinExistence type="predicted"/>
<reference evidence="6" key="1">
    <citation type="submission" date="2017-04" db="EMBL/GenBank/DDBJ databases">
        <title>Function of individual gut microbiota members based on whole genome sequencing of pure cultures obtained from chicken caecum.</title>
        <authorList>
            <person name="Medvecky M."/>
            <person name="Cejkova D."/>
            <person name="Polansky O."/>
            <person name="Karasova D."/>
            <person name="Kubasova T."/>
            <person name="Cizek A."/>
            <person name="Rychlik I."/>
        </authorList>
    </citation>
    <scope>NUCLEOTIDE SEQUENCE [LARGE SCALE GENOMIC DNA]</scope>
    <source>
        <strain evidence="6">An109</strain>
    </source>
</reference>
<gene>
    <name evidence="5" type="ORF">B5E52_13225</name>
    <name evidence="4" type="ORF">LD004_05370</name>
</gene>
<name>A0A1Y4VE92_9BACE</name>
<dbReference type="AlphaFoldDB" id="A0A1Y4VE92"/>
<accession>A0A1Y4VE92</accession>
<evidence type="ECO:0000313" key="4">
    <source>
        <dbReference type="EMBL" id="MCA4703042.1"/>
    </source>
</evidence>
<evidence type="ECO:0000313" key="6">
    <source>
        <dbReference type="Proteomes" id="UP000196036"/>
    </source>
</evidence>
<keyword evidence="1" id="KW-0378">Hydrolase</keyword>
<dbReference type="Gene3D" id="3.40.50.1110">
    <property type="entry name" value="SGNH hydrolase"/>
    <property type="match status" value="1"/>
</dbReference>
<dbReference type="Pfam" id="PF03629">
    <property type="entry name" value="SASA"/>
    <property type="match status" value="1"/>
</dbReference>
<evidence type="ECO:0000259" key="3">
    <source>
        <dbReference type="Pfam" id="PF03629"/>
    </source>
</evidence>
<sequence length="475" mass="53387">MKKFTLMWLMFCATISAQSKVVLSSLFTDNMVLQQQTDVQMWGMASPGKEVVIRPSWSPKTYTVRTKATGEWRTTLRTPAAGGPYSICLSDGEELILRDILIGEVWFCAGQSNMEMPLMGRANQPIDEAVDMIVRAKPTRPIRICTIEQAGARLPQRNCRAQWMKNTSETVAKTSATAYFFADYLQQVLDIPVGIIISSWGGTSIQAWMKREVLEPFGIFNLKFLNDTTLIKKPKYKPCMLYNAMIAPAETFTIKGFLWYQGESNRKAPALYRKLQPLFVQMLREAWGQGELPFYYVQIAPFEYDGARLVGTALLREAQLQNLQEIPNSGMVVTMDVGDCGCIHPARKRKVGERLALLALSKSYGVNGFVPDTPVYQSMEVNNGKVYLTFDCGSEGLAPLGTTFPGFEMAGEDRIFYSATARIEKGTGRLEVSCEKVPVPVAVRYCFRNYEQGTLYSRYGIPVASFRTDTWEVKE</sequence>
<dbReference type="EMBL" id="JAIWYE010000012">
    <property type="protein sequence ID" value="MCA4703042.1"/>
    <property type="molecule type" value="Genomic_DNA"/>
</dbReference>